<protein>
    <recommendedName>
        <fullName evidence="3">mevalonate kinase</fullName>
        <ecNumber evidence="3">2.7.1.36</ecNumber>
    </recommendedName>
</protein>
<dbReference type="Proteomes" id="UP000321907">
    <property type="component" value="Unassembled WGS sequence"/>
</dbReference>
<evidence type="ECO:0000256" key="6">
    <source>
        <dbReference type="ARBA" id="ARBA00022679"/>
    </source>
</evidence>
<dbReference type="GO" id="GO:0004496">
    <property type="term" value="F:mevalonate kinase activity"/>
    <property type="evidence" value="ECO:0007669"/>
    <property type="project" value="UniProtKB-EC"/>
</dbReference>
<evidence type="ECO:0000256" key="10">
    <source>
        <dbReference type="ARBA" id="ARBA00022842"/>
    </source>
</evidence>
<dbReference type="GO" id="GO:0005829">
    <property type="term" value="C:cytosol"/>
    <property type="evidence" value="ECO:0007669"/>
    <property type="project" value="TreeGrafter"/>
</dbReference>
<keyword evidence="6" id="KW-0808">Transferase</keyword>
<dbReference type="GO" id="GO:0019287">
    <property type="term" value="P:isopentenyl diphosphate biosynthetic process, mevalonate pathway"/>
    <property type="evidence" value="ECO:0007669"/>
    <property type="project" value="UniProtKB-UniPathway"/>
</dbReference>
<keyword evidence="5" id="KW-0444">Lipid biosynthesis</keyword>
<dbReference type="Gene3D" id="3.30.230.10">
    <property type="match status" value="1"/>
</dbReference>
<dbReference type="InterPro" id="IPR036554">
    <property type="entry name" value="GHMP_kinase_C_sf"/>
</dbReference>
<reference evidence="14 15" key="1">
    <citation type="submission" date="2019-08" db="EMBL/GenBank/DDBJ databases">
        <title>Lewinella sp. strain SSH13 Genome sequencing and assembly.</title>
        <authorList>
            <person name="Kim I."/>
        </authorList>
    </citation>
    <scope>NUCLEOTIDE SEQUENCE [LARGE SCALE GENOMIC DNA]</scope>
    <source>
        <strain evidence="14 15">SSH13</strain>
    </source>
</reference>
<evidence type="ECO:0000256" key="12">
    <source>
        <dbReference type="ARBA" id="ARBA00029438"/>
    </source>
</evidence>
<dbReference type="InterPro" id="IPR014721">
    <property type="entry name" value="Ribsml_uS5_D2-typ_fold_subgr"/>
</dbReference>
<dbReference type="PANTHER" id="PTHR43290">
    <property type="entry name" value="MEVALONATE KINASE"/>
    <property type="match status" value="1"/>
</dbReference>
<comment type="caution">
    <text evidence="14">The sequence shown here is derived from an EMBL/GenBank/DDBJ whole genome shotgun (WGS) entry which is preliminary data.</text>
</comment>
<evidence type="ECO:0000256" key="5">
    <source>
        <dbReference type="ARBA" id="ARBA00022516"/>
    </source>
</evidence>
<keyword evidence="15" id="KW-1185">Reference proteome</keyword>
<dbReference type="SUPFAM" id="SSF55060">
    <property type="entry name" value="GHMP Kinase, C-terminal domain"/>
    <property type="match status" value="1"/>
</dbReference>
<evidence type="ECO:0000256" key="4">
    <source>
        <dbReference type="ARBA" id="ARBA00022490"/>
    </source>
</evidence>
<proteinExistence type="inferred from homology"/>
<comment type="pathway">
    <text evidence="12">Isoprenoid biosynthesis; isopentenyl diphosphate biosynthesis via mevalonate pathway; isopentenyl diphosphate from (R)-mevalonate: step 1/3.</text>
</comment>
<dbReference type="PANTHER" id="PTHR43290:SF2">
    <property type="entry name" value="MEVALONATE KINASE"/>
    <property type="match status" value="1"/>
</dbReference>
<dbReference type="Pfam" id="PF00288">
    <property type="entry name" value="GHMP_kinases_N"/>
    <property type="match status" value="1"/>
</dbReference>
<evidence type="ECO:0000256" key="9">
    <source>
        <dbReference type="ARBA" id="ARBA00022840"/>
    </source>
</evidence>
<keyword evidence="11" id="KW-0443">Lipid metabolism</keyword>
<evidence type="ECO:0000256" key="2">
    <source>
        <dbReference type="ARBA" id="ARBA00006495"/>
    </source>
</evidence>
<dbReference type="EC" id="2.7.1.36" evidence="3"/>
<feature type="domain" description="GHMP kinase N-terminal" evidence="13">
    <location>
        <begin position="71"/>
        <end position="138"/>
    </location>
</feature>
<keyword evidence="7" id="KW-0547">Nucleotide-binding</keyword>
<name>A0A5C7FSJ9_9BACT</name>
<evidence type="ECO:0000256" key="11">
    <source>
        <dbReference type="ARBA" id="ARBA00023098"/>
    </source>
</evidence>
<dbReference type="InterPro" id="IPR006205">
    <property type="entry name" value="Mev_gal_kin"/>
</dbReference>
<keyword evidence="4" id="KW-0963">Cytoplasm</keyword>
<evidence type="ECO:0000313" key="14">
    <source>
        <dbReference type="EMBL" id="TXF89430.1"/>
    </source>
</evidence>
<evidence type="ECO:0000256" key="3">
    <source>
        <dbReference type="ARBA" id="ARBA00012103"/>
    </source>
</evidence>
<dbReference type="Gene3D" id="3.30.70.890">
    <property type="entry name" value="GHMP kinase, C-terminal domain"/>
    <property type="match status" value="1"/>
</dbReference>
<dbReference type="PROSITE" id="PS00627">
    <property type="entry name" value="GHMP_KINASES_ATP"/>
    <property type="match status" value="1"/>
</dbReference>
<dbReference type="PRINTS" id="PR00959">
    <property type="entry name" value="MEVGALKINASE"/>
</dbReference>
<evidence type="ECO:0000256" key="1">
    <source>
        <dbReference type="ARBA" id="ARBA00004496"/>
    </source>
</evidence>
<evidence type="ECO:0000259" key="13">
    <source>
        <dbReference type="Pfam" id="PF00288"/>
    </source>
</evidence>
<dbReference type="InterPro" id="IPR020568">
    <property type="entry name" value="Ribosomal_Su5_D2-typ_SF"/>
</dbReference>
<comment type="similarity">
    <text evidence="2">Belongs to the GHMP kinase family. Mevalonate kinase subfamily.</text>
</comment>
<accession>A0A5C7FSJ9</accession>
<dbReference type="InterPro" id="IPR006204">
    <property type="entry name" value="GHMP_kinase_N_dom"/>
</dbReference>
<comment type="subcellular location">
    <subcellularLocation>
        <location evidence="1">Cytoplasm</location>
    </subcellularLocation>
</comment>
<evidence type="ECO:0000256" key="8">
    <source>
        <dbReference type="ARBA" id="ARBA00022777"/>
    </source>
</evidence>
<evidence type="ECO:0000313" key="15">
    <source>
        <dbReference type="Proteomes" id="UP000321907"/>
    </source>
</evidence>
<dbReference type="SUPFAM" id="SSF54211">
    <property type="entry name" value="Ribosomal protein S5 domain 2-like"/>
    <property type="match status" value="1"/>
</dbReference>
<dbReference type="EMBL" id="VOXD01000014">
    <property type="protein sequence ID" value="TXF89430.1"/>
    <property type="molecule type" value="Genomic_DNA"/>
</dbReference>
<keyword evidence="9" id="KW-0067">ATP-binding</keyword>
<dbReference type="GO" id="GO:0005524">
    <property type="term" value="F:ATP binding"/>
    <property type="evidence" value="ECO:0007669"/>
    <property type="project" value="UniProtKB-KW"/>
</dbReference>
<keyword evidence="8" id="KW-0418">Kinase</keyword>
<evidence type="ECO:0000256" key="7">
    <source>
        <dbReference type="ARBA" id="ARBA00022741"/>
    </source>
</evidence>
<dbReference type="UniPathway" id="UPA00057">
    <property type="reaction ID" value="UER00098"/>
</dbReference>
<dbReference type="OrthoDB" id="977547at2"/>
<gene>
    <name evidence="14" type="ORF">FUA23_10715</name>
</gene>
<dbReference type="AlphaFoldDB" id="A0A5C7FSJ9"/>
<keyword evidence="10" id="KW-0460">Magnesium</keyword>
<organism evidence="14 15">
    <name type="scientific">Neolewinella aurantiaca</name>
    <dbReference type="NCBI Taxonomy" id="2602767"/>
    <lineage>
        <taxon>Bacteria</taxon>
        <taxon>Pseudomonadati</taxon>
        <taxon>Bacteroidota</taxon>
        <taxon>Saprospiria</taxon>
        <taxon>Saprospirales</taxon>
        <taxon>Lewinellaceae</taxon>
        <taxon>Neolewinella</taxon>
    </lineage>
</organism>
<sequence length="282" mass="31171">MSREYPAKILLYGEHTVLRGGRGLAVPYPGRSLKWSRSKPDEQLLGFCDYLKVAIPGHLLQTSLLEDHLLADWRLTGNIPTGYGLGSSGAVCAAIWSRFATEEGKALSTEELRNNLARMEQHFHGQSSGTDPLICYLSQPVLLGGGQPPRITQLPPDWNQGFFLLDTGIERKAADFIRSFTLRYDSDQGLAETIDQEWTANADAAIDALLAGNREKLRAHTARLADFQLKEFSGFIPQHLHEKWTGNGYVMKLCGAGGGGMMLGLATDREQTEEQLGEVQWI</sequence>
<dbReference type="RefSeq" id="WP_147930740.1">
    <property type="nucleotide sequence ID" value="NZ_VOXD01000014.1"/>
</dbReference>
<dbReference type="InterPro" id="IPR006203">
    <property type="entry name" value="GHMP_knse_ATP-bd_CS"/>
</dbReference>